<accession>A0A6C0K5H9</accession>
<evidence type="ECO:0000313" key="1">
    <source>
        <dbReference type="EMBL" id="QHU12050.1"/>
    </source>
</evidence>
<dbReference type="EMBL" id="MN740795">
    <property type="protein sequence ID" value="QHU12050.1"/>
    <property type="molecule type" value="Genomic_DNA"/>
</dbReference>
<reference evidence="1" key="1">
    <citation type="journal article" date="2020" name="Nature">
        <title>Giant virus diversity and host interactions through global metagenomics.</title>
        <authorList>
            <person name="Schulz F."/>
            <person name="Roux S."/>
            <person name="Paez-Espino D."/>
            <person name="Jungbluth S."/>
            <person name="Walsh D.A."/>
            <person name="Denef V.J."/>
            <person name="McMahon K.D."/>
            <person name="Konstantinidis K.T."/>
            <person name="Eloe-Fadrosh E.A."/>
            <person name="Kyrpides N.C."/>
            <person name="Woyke T."/>
        </authorList>
    </citation>
    <scope>NUCLEOTIDE SEQUENCE</scope>
    <source>
        <strain evidence="1">GVMAG-S-1101169-75</strain>
    </source>
</reference>
<name>A0A6C0K5H9_9ZZZZ</name>
<sequence length="431" mass="49872">MSLLNPQELLRFLFQVPFSEFSALCGIINTPQSEFLYEQTLAIKLKTILEKKTLPEIQQFCSLNNIPIIDDKKELGYIIALCLYYAGPQFNLKIKGCIQVDTYYVRNNDSEQIILLIGERHNLDGNANKIIDKMYKNTTCPIDIINEQPFVSLSTSQQMSNASLMAGDSCVNNGVTPKDDHLDLDRNKQFVDQCIVPYQGRIKKFYEDYRSTKYFRVWSNRVSSGRLPIHQTDYIKILLKLKDAVIDFHTYLDDPQIYHTNVVDAIKRIYDRLKESITKQDIENAMKNGEKNHMHLMKGLIDNFDLPTLEEIKQVLDYGDTGGIGSKRYLTNLVSLVYYYDLPMLLRIVRLLKENKSRYIVCFMGDYHRENLQRLLSIPGLLNKIMTSSTVYQTESIPCEGGSCVLSLKKINCLQKTIRMQYYDSIRSAFE</sequence>
<proteinExistence type="predicted"/>
<protein>
    <submittedName>
        <fullName evidence="1">Uncharacterized protein</fullName>
    </submittedName>
</protein>
<dbReference type="AlphaFoldDB" id="A0A6C0K5H9"/>
<organism evidence="1">
    <name type="scientific">viral metagenome</name>
    <dbReference type="NCBI Taxonomy" id="1070528"/>
    <lineage>
        <taxon>unclassified sequences</taxon>
        <taxon>metagenomes</taxon>
        <taxon>organismal metagenomes</taxon>
    </lineage>
</organism>